<organism evidence="3">
    <name type="scientific">Trichuris suis</name>
    <name type="common">pig whipworm</name>
    <dbReference type="NCBI Taxonomy" id="68888"/>
    <lineage>
        <taxon>Eukaryota</taxon>
        <taxon>Metazoa</taxon>
        <taxon>Ecdysozoa</taxon>
        <taxon>Nematoda</taxon>
        <taxon>Enoplea</taxon>
        <taxon>Dorylaimia</taxon>
        <taxon>Trichinellida</taxon>
        <taxon>Trichuridae</taxon>
        <taxon>Trichuris</taxon>
    </lineage>
</organism>
<dbReference type="Pfam" id="PF05189">
    <property type="entry name" value="RTC_insert"/>
    <property type="match status" value="1"/>
</dbReference>
<name>A0A085MUZ7_9BILA</name>
<dbReference type="Gene3D" id="3.65.10.20">
    <property type="entry name" value="RNA 3'-terminal phosphate cyclase domain"/>
    <property type="match status" value="1"/>
</dbReference>
<dbReference type="InterPro" id="IPR013792">
    <property type="entry name" value="RNA3'P_cycl/enolpyr_Trfase_a/b"/>
</dbReference>
<proteinExistence type="predicted"/>
<evidence type="ECO:0000259" key="2">
    <source>
        <dbReference type="Pfam" id="PF05189"/>
    </source>
</evidence>
<dbReference type="Proteomes" id="UP000030758">
    <property type="component" value="Unassembled WGS sequence"/>
</dbReference>
<dbReference type="GO" id="GO:0000479">
    <property type="term" value="P:endonucleolytic cleavage of tricistronic rRNA transcript (SSU-rRNA, 5.8S rRNA, LSU-rRNA)"/>
    <property type="evidence" value="ECO:0007669"/>
    <property type="project" value="TreeGrafter"/>
</dbReference>
<evidence type="ECO:0008006" key="4">
    <source>
        <dbReference type="Google" id="ProtNLM"/>
    </source>
</evidence>
<dbReference type="GO" id="GO:0004521">
    <property type="term" value="F:RNA endonuclease activity"/>
    <property type="evidence" value="ECO:0007669"/>
    <property type="project" value="TreeGrafter"/>
</dbReference>
<gene>
    <name evidence="3" type="ORF">M514_26800</name>
</gene>
<dbReference type="PANTHER" id="PTHR11096:SF1">
    <property type="entry name" value="RNA 3'-TERMINAL PHOSPHATE CYCLASE-LIKE PROTEIN"/>
    <property type="match status" value="1"/>
</dbReference>
<feature type="domain" description="RNA 3'-terminal phosphate cyclase" evidence="1">
    <location>
        <begin position="1"/>
        <end position="183"/>
    </location>
</feature>
<dbReference type="EMBL" id="KL367638">
    <property type="protein sequence ID" value="KFD61043.1"/>
    <property type="molecule type" value="Genomic_DNA"/>
</dbReference>
<dbReference type="InterPro" id="IPR036553">
    <property type="entry name" value="RPTC_insert"/>
</dbReference>
<dbReference type="SUPFAM" id="SSF55205">
    <property type="entry name" value="EPT/RTPC-like"/>
    <property type="match status" value="1"/>
</dbReference>
<dbReference type="InterPro" id="IPR013791">
    <property type="entry name" value="RNA3'-term_phos_cycl_insert"/>
</dbReference>
<evidence type="ECO:0000313" key="3">
    <source>
        <dbReference type="EMBL" id="KFD61043.1"/>
    </source>
</evidence>
<dbReference type="GO" id="GO:0005730">
    <property type="term" value="C:nucleolus"/>
    <property type="evidence" value="ECO:0007669"/>
    <property type="project" value="TreeGrafter"/>
</dbReference>
<dbReference type="AlphaFoldDB" id="A0A085MUZ7"/>
<dbReference type="Pfam" id="PF01137">
    <property type="entry name" value="RTC"/>
    <property type="match status" value="1"/>
</dbReference>
<dbReference type="InterPro" id="IPR000228">
    <property type="entry name" value="RNA3'_term_phos_cyc"/>
</dbReference>
<dbReference type="InterPro" id="IPR023797">
    <property type="entry name" value="RNA3'_phos_cyclase_dom"/>
</dbReference>
<dbReference type="Gene3D" id="3.30.360.20">
    <property type="entry name" value="RNA 3'-terminal phosphate cyclase, insert domain"/>
    <property type="match status" value="1"/>
</dbReference>
<reference evidence="3" key="1">
    <citation type="journal article" date="2014" name="Nat. Genet.">
        <title>Genome and transcriptome of the porcine whipworm Trichuris suis.</title>
        <authorList>
            <person name="Jex A.R."/>
            <person name="Nejsum P."/>
            <person name="Schwarz E.M."/>
            <person name="Hu L."/>
            <person name="Young N.D."/>
            <person name="Hall R.S."/>
            <person name="Korhonen P.K."/>
            <person name="Liao S."/>
            <person name="Thamsborg S."/>
            <person name="Xia J."/>
            <person name="Xu P."/>
            <person name="Wang S."/>
            <person name="Scheerlinck J.P."/>
            <person name="Hofmann A."/>
            <person name="Sternberg P.W."/>
            <person name="Wang J."/>
            <person name="Gasser R.B."/>
        </authorList>
    </citation>
    <scope>NUCLEOTIDE SEQUENCE [LARGE SCALE GENOMIC DNA]</scope>
    <source>
        <strain evidence="3">DCEP-RM93F</strain>
    </source>
</reference>
<accession>A0A085MUZ7</accession>
<sequence>MPKGGGKVIFSSPVCRYLRPVQMEETGKVRKVRGIAYSCRVSPTMANRCMATCKASVKRYLSDVYFYSDHRKGDAAGQSPGFGVLLSAETTEGAFYVSETMSNPVNSELGPAVPEEVGSEAALSLFSEIYRGGCCDTTAQCLAVLFMALCQKDVSKMVIGPLSEYCAYFLRHLKDFLGVVFKIDELKPSLISSDGSGRPNKEDSCSSGLPVKVRLTCVGVGFSNLNKALL</sequence>
<dbReference type="PANTHER" id="PTHR11096">
    <property type="entry name" value="RNA 3' TERMINAL PHOSPHATE CYCLASE"/>
    <property type="match status" value="1"/>
</dbReference>
<dbReference type="InterPro" id="IPR037136">
    <property type="entry name" value="RNA3'_phos_cyclase_dom_sf"/>
</dbReference>
<evidence type="ECO:0000259" key="1">
    <source>
        <dbReference type="Pfam" id="PF01137"/>
    </source>
</evidence>
<feature type="domain" description="RNA 3'-terminal phosphate cyclase insert" evidence="2">
    <location>
        <begin position="25"/>
        <end position="129"/>
    </location>
</feature>
<protein>
    <recommendedName>
        <fullName evidence="4">RNA 3'-terminal phosphate cyclase domain-containing protein</fullName>
    </recommendedName>
</protein>